<evidence type="ECO:0000313" key="2">
    <source>
        <dbReference type="Proteomes" id="UP001651158"/>
    </source>
</evidence>
<keyword evidence="2" id="KW-1185">Reference proteome</keyword>
<organism evidence="1 2">
    <name type="scientific">Taenia crassiceps</name>
    <dbReference type="NCBI Taxonomy" id="6207"/>
    <lineage>
        <taxon>Eukaryota</taxon>
        <taxon>Metazoa</taxon>
        <taxon>Spiralia</taxon>
        <taxon>Lophotrochozoa</taxon>
        <taxon>Platyhelminthes</taxon>
        <taxon>Cestoda</taxon>
        <taxon>Eucestoda</taxon>
        <taxon>Cyclophyllidea</taxon>
        <taxon>Taeniidae</taxon>
        <taxon>Taenia</taxon>
    </lineage>
</organism>
<reference evidence="1 2" key="1">
    <citation type="journal article" date="2022" name="Front. Cell. Infect. Microbiol.">
        <title>The Genomes of Two Strains of Taenia crassiceps the Animal Model for the Study of Human Cysticercosis.</title>
        <authorList>
            <person name="Bobes R.J."/>
            <person name="Estrada K."/>
            <person name="Rios-Valencia D.G."/>
            <person name="Calderon-Gallegos A."/>
            <person name="de la Torre P."/>
            <person name="Carrero J.C."/>
            <person name="Sanchez-Flores A."/>
            <person name="Laclette J.P."/>
        </authorList>
    </citation>
    <scope>NUCLEOTIDE SEQUENCE [LARGE SCALE GENOMIC DNA]</scope>
    <source>
        <strain evidence="1">WFUcys</strain>
    </source>
</reference>
<dbReference type="Proteomes" id="UP001651158">
    <property type="component" value="Unassembled WGS sequence"/>
</dbReference>
<dbReference type="EMBL" id="JAKROA010000023">
    <property type="protein sequence ID" value="KAL5102823.1"/>
    <property type="molecule type" value="Genomic_DNA"/>
</dbReference>
<name>A0ABR4PZS3_9CEST</name>
<sequence>MYACTRRNDNAHKDVKRTVCRGDQFEKQGSSFKELPSHLLDLFYFLCPIPPLIGGDLLIQKRDSIS</sequence>
<accession>A0ABR4PZS3</accession>
<evidence type="ECO:0000313" key="1">
    <source>
        <dbReference type="EMBL" id="KAL5102823.1"/>
    </source>
</evidence>
<gene>
    <name evidence="1" type="ORF">TcWFU_002121</name>
</gene>
<comment type="caution">
    <text evidence="1">The sequence shown here is derived from an EMBL/GenBank/DDBJ whole genome shotgun (WGS) entry which is preliminary data.</text>
</comment>
<protein>
    <submittedName>
        <fullName evidence="1">Uncharacterized protein</fullName>
    </submittedName>
</protein>
<proteinExistence type="predicted"/>